<dbReference type="Pfam" id="PF01326">
    <property type="entry name" value="PPDK_N"/>
    <property type="match status" value="1"/>
</dbReference>
<comment type="function">
    <text evidence="2">Catalyzes the phosphorylation of pyruvate to phosphoenolpyruvate.</text>
</comment>
<evidence type="ECO:0000313" key="17">
    <source>
        <dbReference type="Proteomes" id="UP000199181"/>
    </source>
</evidence>
<feature type="domain" description="Pyruvate phosphate dikinase AMP/ATP-binding" evidence="15">
    <location>
        <begin position="365"/>
        <end position="667"/>
    </location>
</feature>
<dbReference type="Gene3D" id="3.30.1490.20">
    <property type="entry name" value="ATP-grasp fold, A domain"/>
    <property type="match status" value="1"/>
</dbReference>
<protein>
    <recommendedName>
        <fullName evidence="6">Phosphoenolpyruvate synthase</fullName>
        <ecNumber evidence="5">2.7.9.2</ecNumber>
    </recommendedName>
    <alternativeName>
        <fullName evidence="13">Pyruvate, water dikinase</fullName>
    </alternativeName>
</protein>
<keyword evidence="7" id="KW-0808">Transferase</keyword>
<dbReference type="PROSITE" id="PS51257">
    <property type="entry name" value="PROKAR_LIPOPROTEIN"/>
    <property type="match status" value="1"/>
</dbReference>
<dbReference type="GO" id="GO:0005524">
    <property type="term" value="F:ATP binding"/>
    <property type="evidence" value="ECO:0007669"/>
    <property type="project" value="UniProtKB-KW"/>
</dbReference>
<keyword evidence="16" id="KW-0670">Pyruvate</keyword>
<evidence type="ECO:0000256" key="7">
    <source>
        <dbReference type="ARBA" id="ARBA00022679"/>
    </source>
</evidence>
<keyword evidence="11" id="KW-0067">ATP-binding</keyword>
<dbReference type="GO" id="GO:0008986">
    <property type="term" value="F:pyruvate, water dikinase activity"/>
    <property type="evidence" value="ECO:0007669"/>
    <property type="project" value="UniProtKB-EC"/>
</dbReference>
<evidence type="ECO:0000256" key="5">
    <source>
        <dbReference type="ARBA" id="ARBA00011996"/>
    </source>
</evidence>
<evidence type="ECO:0000256" key="4">
    <source>
        <dbReference type="ARBA" id="ARBA00007837"/>
    </source>
</evidence>
<keyword evidence="12" id="KW-0460">Magnesium</keyword>
<evidence type="ECO:0000256" key="12">
    <source>
        <dbReference type="ARBA" id="ARBA00022842"/>
    </source>
</evidence>
<evidence type="ECO:0000256" key="11">
    <source>
        <dbReference type="ARBA" id="ARBA00022840"/>
    </source>
</evidence>
<accession>A0A1I0AER0</accession>
<dbReference type="PANTHER" id="PTHR43030:SF1">
    <property type="entry name" value="PHOSPHOENOLPYRUVATE SYNTHASE"/>
    <property type="match status" value="1"/>
</dbReference>
<evidence type="ECO:0000256" key="6">
    <source>
        <dbReference type="ARBA" id="ARBA00021623"/>
    </source>
</evidence>
<sequence>MRPFPLLLAALTLVCACSGDSSSGEAPVLEGACALEDSASPPAFLARLGCQNDFNALASEPLDTSIPGARSVKVVLDQFDNDTLYFQNSTAYAIHYAFVSTNLSGAGKPLVGSLADFNQTEYYAPDRRFLLGSVTYYEGPEVWALEIAPYDTASAALMTKLYGAVRKAGFFGPSLFFHPTSQAVEAEAKKLAASVPVKTTHELFAAIDYQPLNLASSTGRLRFVNAADLETAYLSYRDIVVLDRVPNDISVVLGLITEEFQTPLSHVNVLSQNRKTPNMGLRNATANAQLRALDGKWVRLTVGAFTWNITEVTSAEADAYWEAHKPAPVQLPAADLTVTDLRDIGQAVTEGSGSLRDAIKRAIPAFGGKAAHYAVLANTPGLPVRQAFVIPAAYYVQFMEENGFYERLDALMADPAFQADPAVRDTRLKEFRDAMEQAPVNARFQALLKAKLAADYPGLTLRFRTSTNSEDLEGFPCAGCYESHTGDPSDWEDVLDAIRETWASIWLFRTFEERAYSSIDHKAVVMALLVHHNFPDEEANGVALTANPFDPSGLQPGLYVNVQAGGDAEVVHPPPGITSDQFIYEFHQPGLPITYLSHSNLVKEGETVLTPAQVFELGKALDAIHERFAPAYGPRAGNTGWYAMDVEFKFDAEPGQVPTLTVKQARPHPGRGP</sequence>
<name>A0A1I0AER0_9BACT</name>
<dbReference type="RefSeq" id="WP_245767094.1">
    <property type="nucleotide sequence ID" value="NZ_FOIJ01000001.1"/>
</dbReference>
<evidence type="ECO:0000256" key="10">
    <source>
        <dbReference type="ARBA" id="ARBA00022777"/>
    </source>
</evidence>
<dbReference type="InterPro" id="IPR002192">
    <property type="entry name" value="PPDK_AMP/ATP-bd"/>
</dbReference>
<dbReference type="InterPro" id="IPR006319">
    <property type="entry name" value="PEP_synth"/>
</dbReference>
<evidence type="ECO:0000256" key="8">
    <source>
        <dbReference type="ARBA" id="ARBA00022723"/>
    </source>
</evidence>
<evidence type="ECO:0000256" key="1">
    <source>
        <dbReference type="ARBA" id="ARBA00001946"/>
    </source>
</evidence>
<dbReference type="PANTHER" id="PTHR43030">
    <property type="entry name" value="PHOSPHOENOLPYRUVATE SYNTHASE"/>
    <property type="match status" value="1"/>
</dbReference>
<evidence type="ECO:0000259" key="15">
    <source>
        <dbReference type="Pfam" id="PF01326"/>
    </source>
</evidence>
<evidence type="ECO:0000256" key="9">
    <source>
        <dbReference type="ARBA" id="ARBA00022741"/>
    </source>
</evidence>
<evidence type="ECO:0000256" key="3">
    <source>
        <dbReference type="ARBA" id="ARBA00004742"/>
    </source>
</evidence>
<evidence type="ECO:0000313" key="16">
    <source>
        <dbReference type="EMBL" id="SES92662.1"/>
    </source>
</evidence>
<comment type="catalytic activity">
    <reaction evidence="14">
        <text>pyruvate + ATP + H2O = phosphoenolpyruvate + AMP + phosphate + 2 H(+)</text>
        <dbReference type="Rhea" id="RHEA:11364"/>
        <dbReference type="ChEBI" id="CHEBI:15361"/>
        <dbReference type="ChEBI" id="CHEBI:15377"/>
        <dbReference type="ChEBI" id="CHEBI:15378"/>
        <dbReference type="ChEBI" id="CHEBI:30616"/>
        <dbReference type="ChEBI" id="CHEBI:43474"/>
        <dbReference type="ChEBI" id="CHEBI:58702"/>
        <dbReference type="ChEBI" id="CHEBI:456215"/>
        <dbReference type="EC" id="2.7.9.2"/>
    </reaction>
</comment>
<dbReference type="AlphaFoldDB" id="A0A1I0AER0"/>
<keyword evidence="9" id="KW-0547">Nucleotide-binding</keyword>
<dbReference type="GO" id="GO:0046872">
    <property type="term" value="F:metal ion binding"/>
    <property type="evidence" value="ECO:0007669"/>
    <property type="project" value="UniProtKB-KW"/>
</dbReference>
<dbReference type="InterPro" id="IPR013815">
    <property type="entry name" value="ATP_grasp_subdomain_1"/>
</dbReference>
<comment type="cofactor">
    <cofactor evidence="1">
        <name>Mg(2+)</name>
        <dbReference type="ChEBI" id="CHEBI:18420"/>
    </cofactor>
</comment>
<dbReference type="SUPFAM" id="SSF56059">
    <property type="entry name" value="Glutathione synthetase ATP-binding domain-like"/>
    <property type="match status" value="1"/>
</dbReference>
<dbReference type="Proteomes" id="UP000199181">
    <property type="component" value="Unassembled WGS sequence"/>
</dbReference>
<dbReference type="EMBL" id="FOIJ01000001">
    <property type="protein sequence ID" value="SES92662.1"/>
    <property type="molecule type" value="Genomic_DNA"/>
</dbReference>
<comment type="pathway">
    <text evidence="3">Carbohydrate biosynthesis; gluconeogenesis.</text>
</comment>
<evidence type="ECO:0000256" key="2">
    <source>
        <dbReference type="ARBA" id="ARBA00002988"/>
    </source>
</evidence>
<proteinExistence type="inferred from homology"/>
<gene>
    <name evidence="16" type="ORF">SAMN05443639_101659</name>
</gene>
<comment type="similarity">
    <text evidence="4">Belongs to the PEP-utilizing enzyme family.</text>
</comment>
<organism evidence="16 17">
    <name type="scientific">Stigmatella erecta</name>
    <dbReference type="NCBI Taxonomy" id="83460"/>
    <lineage>
        <taxon>Bacteria</taxon>
        <taxon>Pseudomonadati</taxon>
        <taxon>Myxococcota</taxon>
        <taxon>Myxococcia</taxon>
        <taxon>Myxococcales</taxon>
        <taxon>Cystobacterineae</taxon>
        <taxon>Archangiaceae</taxon>
        <taxon>Stigmatella</taxon>
    </lineage>
</organism>
<keyword evidence="8" id="KW-0479">Metal-binding</keyword>
<dbReference type="EC" id="2.7.9.2" evidence="5"/>
<keyword evidence="10 16" id="KW-0418">Kinase</keyword>
<reference evidence="17" key="1">
    <citation type="submission" date="2016-10" db="EMBL/GenBank/DDBJ databases">
        <authorList>
            <person name="Varghese N."/>
            <person name="Submissions S."/>
        </authorList>
    </citation>
    <scope>NUCLEOTIDE SEQUENCE [LARGE SCALE GENOMIC DNA]</scope>
    <source>
        <strain evidence="17">DSM 16858</strain>
    </source>
</reference>
<evidence type="ECO:0000256" key="13">
    <source>
        <dbReference type="ARBA" id="ARBA00033470"/>
    </source>
</evidence>
<keyword evidence="17" id="KW-1185">Reference proteome</keyword>
<evidence type="ECO:0000256" key="14">
    <source>
        <dbReference type="ARBA" id="ARBA00047700"/>
    </source>
</evidence>